<evidence type="ECO:0000313" key="2">
    <source>
        <dbReference type="EMBL" id="CAF1140242.1"/>
    </source>
</evidence>
<name>A0A814RY26_ADIRI</name>
<dbReference type="FunFam" id="1.10.340.70:FF:000001">
    <property type="entry name" value="Retrovirus-related Pol polyprotein from transposon gypsy-like Protein"/>
    <property type="match status" value="1"/>
</dbReference>
<dbReference type="InterPro" id="IPR052160">
    <property type="entry name" value="Gypsy_RT_Integrase-like"/>
</dbReference>
<sequence length="191" mass="21467">MGIVRKSWVPYVRKVILGSGRFLPVSACKVPDGIRWSILPNFPRFYVRIRSKTNGFCPGNSGPDCSTWVASFHRLIDGALFRVVKSSQTTLRCSHSTPNLSDNGFIHSNQRLRLAVPKLKTLELLSLAHDHPTAAHLGTHKTFSRLSSRFTWSYMRRDVAAYVRSCLLCQQHKSSNQYPGGLMRPTVVGEP</sequence>
<gene>
    <name evidence="2" type="ORF">EDS130_LOCUS22046</name>
</gene>
<organism evidence="2 3">
    <name type="scientific">Adineta ricciae</name>
    <name type="common">Rotifer</name>
    <dbReference type="NCBI Taxonomy" id="249248"/>
    <lineage>
        <taxon>Eukaryota</taxon>
        <taxon>Metazoa</taxon>
        <taxon>Spiralia</taxon>
        <taxon>Gnathifera</taxon>
        <taxon>Rotifera</taxon>
        <taxon>Eurotatoria</taxon>
        <taxon>Bdelloidea</taxon>
        <taxon>Adinetida</taxon>
        <taxon>Adinetidae</taxon>
        <taxon>Adineta</taxon>
    </lineage>
</organism>
<accession>A0A814RY26</accession>
<proteinExistence type="predicted"/>
<dbReference type="PANTHER" id="PTHR47266">
    <property type="entry name" value="ENDONUCLEASE-RELATED"/>
    <property type="match status" value="1"/>
</dbReference>
<feature type="domain" description="Integrase zinc-binding" evidence="1">
    <location>
        <begin position="116"/>
        <end position="174"/>
    </location>
</feature>
<dbReference type="Proteomes" id="UP000663852">
    <property type="component" value="Unassembled WGS sequence"/>
</dbReference>
<protein>
    <recommendedName>
        <fullName evidence="1">Integrase zinc-binding domain-containing protein</fullName>
    </recommendedName>
</protein>
<dbReference type="Gene3D" id="1.10.340.70">
    <property type="match status" value="1"/>
</dbReference>
<dbReference type="AlphaFoldDB" id="A0A814RY26"/>
<dbReference type="Pfam" id="PF17921">
    <property type="entry name" value="Integrase_H2C2"/>
    <property type="match status" value="1"/>
</dbReference>
<evidence type="ECO:0000259" key="1">
    <source>
        <dbReference type="Pfam" id="PF17921"/>
    </source>
</evidence>
<dbReference type="InterPro" id="IPR041588">
    <property type="entry name" value="Integrase_H2C2"/>
</dbReference>
<comment type="caution">
    <text evidence="2">The sequence shown here is derived from an EMBL/GenBank/DDBJ whole genome shotgun (WGS) entry which is preliminary data.</text>
</comment>
<dbReference type="EMBL" id="CAJNOJ010000114">
    <property type="protein sequence ID" value="CAF1140242.1"/>
    <property type="molecule type" value="Genomic_DNA"/>
</dbReference>
<evidence type="ECO:0000313" key="3">
    <source>
        <dbReference type="Proteomes" id="UP000663852"/>
    </source>
</evidence>
<dbReference type="OrthoDB" id="425619at2759"/>
<reference evidence="2" key="1">
    <citation type="submission" date="2021-02" db="EMBL/GenBank/DDBJ databases">
        <authorList>
            <person name="Nowell W R."/>
        </authorList>
    </citation>
    <scope>NUCLEOTIDE SEQUENCE</scope>
</reference>